<dbReference type="PANTHER" id="PTHR34693">
    <property type="entry name" value="PROTEIN PAR32"/>
    <property type="match status" value="1"/>
</dbReference>
<dbReference type="EMBL" id="CAIF01000111">
    <property type="protein sequence ID" value="CCH44200.1"/>
    <property type="molecule type" value="Genomic_DNA"/>
</dbReference>
<name>K0KGB2_WICCF</name>
<reference evidence="2 3" key="1">
    <citation type="journal article" date="2012" name="Eukaryot. Cell">
        <title>Draft genome sequence of Wickerhamomyces ciferrii NRRL Y-1031 F-60-10.</title>
        <authorList>
            <person name="Schneider J."/>
            <person name="Andrea H."/>
            <person name="Blom J."/>
            <person name="Jaenicke S."/>
            <person name="Ruckert C."/>
            <person name="Schorsch C."/>
            <person name="Szczepanowski R."/>
            <person name="Farwick M."/>
            <person name="Goesmann A."/>
            <person name="Puhler A."/>
            <person name="Schaffer S."/>
            <person name="Tauch A."/>
            <person name="Kohler T."/>
            <person name="Brinkrolf K."/>
        </authorList>
    </citation>
    <scope>NUCLEOTIDE SEQUENCE [LARGE SCALE GENOMIC DNA]</scope>
    <source>
        <strain evidence="3">ATCC 14091 / BCRC 22168 / CBS 111 / JCM 3599 / NBRC 0793 / NRRL Y-1031 F-60-10</strain>
    </source>
</reference>
<dbReference type="InterPro" id="IPR022024">
    <property type="entry name" value="DUF3602"/>
</dbReference>
<feature type="compositionally biased region" description="Polar residues" evidence="1">
    <location>
        <begin position="79"/>
        <end position="89"/>
    </location>
</feature>
<comment type="caution">
    <text evidence="2">The sequence shown here is derived from an EMBL/GenBank/DDBJ whole genome shotgun (WGS) entry which is preliminary data.</text>
</comment>
<evidence type="ECO:0000313" key="3">
    <source>
        <dbReference type="Proteomes" id="UP000009328"/>
    </source>
</evidence>
<dbReference type="HOGENOM" id="CLU_082191_0_1_1"/>
<sequence length="146" mass="15709">MGKHYYATGRGGAGNIQSADKIPHPNEVPQGSQTPNLLQPVFSTGRGGAGNMIKNKDPELTRKLQDVDQDPEDYISPVISGQQNPNANMSFGRGGFGNMISPKNSANANQQIQREKVGTSKSNEKANTSSKNEGGFFKKAKSLFKK</sequence>
<dbReference type="eggNOG" id="ENOG502S3S2">
    <property type="taxonomic scope" value="Eukaryota"/>
</dbReference>
<keyword evidence="3" id="KW-1185">Reference proteome</keyword>
<dbReference type="InParanoid" id="K0KGB2"/>
<evidence type="ECO:0000313" key="2">
    <source>
        <dbReference type="EMBL" id="CCH44200.1"/>
    </source>
</evidence>
<protein>
    <submittedName>
        <fullName evidence="2">Uncharacterized protein</fullName>
    </submittedName>
</protein>
<organism evidence="2 3">
    <name type="scientific">Wickerhamomyces ciferrii (strain ATCC 14091 / BCRC 22168 / CBS 111 / JCM 3599 / NBRC 0793 / NRRL Y-1031 F-60-10)</name>
    <name type="common">Yeast</name>
    <name type="synonym">Pichia ciferrii</name>
    <dbReference type="NCBI Taxonomy" id="1206466"/>
    <lineage>
        <taxon>Eukaryota</taxon>
        <taxon>Fungi</taxon>
        <taxon>Dikarya</taxon>
        <taxon>Ascomycota</taxon>
        <taxon>Saccharomycotina</taxon>
        <taxon>Saccharomycetes</taxon>
        <taxon>Phaffomycetales</taxon>
        <taxon>Wickerhamomycetaceae</taxon>
        <taxon>Wickerhamomyces</taxon>
    </lineage>
</organism>
<proteinExistence type="predicted"/>
<dbReference type="AlphaFoldDB" id="K0KGB2"/>
<feature type="region of interest" description="Disordered" evidence="1">
    <location>
        <begin position="1"/>
        <end position="60"/>
    </location>
</feature>
<feature type="compositionally biased region" description="Polar residues" evidence="1">
    <location>
        <begin position="101"/>
        <end position="112"/>
    </location>
</feature>
<evidence type="ECO:0000256" key="1">
    <source>
        <dbReference type="SAM" id="MobiDB-lite"/>
    </source>
</evidence>
<feature type="region of interest" description="Disordered" evidence="1">
    <location>
        <begin position="72"/>
        <end position="146"/>
    </location>
</feature>
<accession>K0KGB2</accession>
<feature type="compositionally biased region" description="Basic and acidic residues" evidence="1">
    <location>
        <begin position="113"/>
        <end position="124"/>
    </location>
</feature>
<dbReference type="Proteomes" id="UP000009328">
    <property type="component" value="Unassembled WGS sequence"/>
</dbReference>
<gene>
    <name evidence="2" type="ORF">BN7_3759</name>
</gene>
<dbReference type="Pfam" id="PF12223">
    <property type="entry name" value="DUF3602"/>
    <property type="match status" value="1"/>
</dbReference>
<dbReference type="PANTHER" id="PTHR34693:SF1">
    <property type="entry name" value="PROTEIN PAR32"/>
    <property type="match status" value="1"/>
</dbReference>
<dbReference type="InterPro" id="IPR053203">
    <property type="entry name" value="Cisplatin_resist-associated"/>
</dbReference>